<feature type="domain" description="PKD/Chitinase" evidence="2">
    <location>
        <begin position="743"/>
        <end position="817"/>
    </location>
</feature>
<feature type="domain" description="PKD/Chitinase" evidence="2">
    <location>
        <begin position="1075"/>
        <end position="1149"/>
    </location>
</feature>
<dbReference type="Gene3D" id="3.40.50.11700">
    <property type="match status" value="5"/>
</dbReference>
<evidence type="ECO:0000256" key="1">
    <source>
        <dbReference type="SAM" id="SignalP"/>
    </source>
</evidence>
<feature type="domain" description="PKD/Chitinase" evidence="2">
    <location>
        <begin position="1739"/>
        <end position="1813"/>
    </location>
</feature>
<feature type="domain" description="PKD/Chitinase" evidence="2">
    <location>
        <begin position="577"/>
        <end position="651"/>
    </location>
</feature>
<feature type="domain" description="PKD/Chitinase" evidence="2">
    <location>
        <begin position="1241"/>
        <end position="1315"/>
    </location>
</feature>
<protein>
    <recommendedName>
        <fullName evidence="2">PKD/Chitinase domain-containing protein</fullName>
    </recommendedName>
</protein>
<feature type="chain" id="PRO_5007066332" description="PKD/Chitinase domain-containing protein" evidence="1">
    <location>
        <begin position="22"/>
        <end position="3371"/>
    </location>
</feature>
<dbReference type="STRING" id="1622118.Lupro_10675"/>
<feature type="domain" description="PKD/Chitinase" evidence="2">
    <location>
        <begin position="1324"/>
        <end position="1398"/>
    </location>
</feature>
<dbReference type="Gene3D" id="2.60.40.10">
    <property type="entry name" value="Immunoglobulins"/>
    <property type="match status" value="1"/>
</dbReference>
<dbReference type="InterPro" id="IPR025667">
    <property type="entry name" value="SprB_repeat"/>
</dbReference>
<feature type="domain" description="PKD/Chitinase" evidence="2">
    <location>
        <begin position="2800"/>
        <end position="2875"/>
    </location>
</feature>
<feature type="domain" description="PKD/Chitinase" evidence="2">
    <location>
        <begin position="1158"/>
        <end position="1232"/>
    </location>
</feature>
<feature type="domain" description="PKD/Chitinase" evidence="2">
    <location>
        <begin position="2320"/>
        <end position="2394"/>
    </location>
</feature>
<dbReference type="OrthoDB" id="9805017at2"/>
<evidence type="ECO:0000313" key="3">
    <source>
        <dbReference type="EMBL" id="AMC11703.1"/>
    </source>
</evidence>
<feature type="domain" description="PKD/Chitinase" evidence="2">
    <location>
        <begin position="2154"/>
        <end position="2228"/>
    </location>
</feature>
<feature type="domain" description="PKD/Chitinase" evidence="2">
    <location>
        <begin position="660"/>
        <end position="734"/>
    </location>
</feature>
<feature type="domain" description="PKD/Chitinase" evidence="2">
    <location>
        <begin position="826"/>
        <end position="900"/>
    </location>
</feature>
<dbReference type="KEGG" id="lut:Lupro_10675"/>
<dbReference type="InterPro" id="IPR049804">
    <property type="entry name" value="Choice_anch_L"/>
</dbReference>
<feature type="domain" description="PKD/Chitinase" evidence="2">
    <location>
        <begin position="2486"/>
        <end position="2560"/>
    </location>
</feature>
<feature type="domain" description="PKD/Chitinase" evidence="2">
    <location>
        <begin position="1905"/>
        <end position="1979"/>
    </location>
</feature>
<dbReference type="SMART" id="SM00089">
    <property type="entry name" value="PKD"/>
    <property type="match status" value="28"/>
</dbReference>
<dbReference type="Pfam" id="PF13585">
    <property type="entry name" value="CHU_C"/>
    <property type="match status" value="1"/>
</dbReference>
<dbReference type="InterPro" id="IPR006626">
    <property type="entry name" value="PbH1"/>
</dbReference>
<feature type="domain" description="PKD/Chitinase" evidence="2">
    <location>
        <begin position="399"/>
        <end position="485"/>
    </location>
</feature>
<dbReference type="EMBL" id="CP013355">
    <property type="protein sequence ID" value="AMC11703.1"/>
    <property type="molecule type" value="Genomic_DNA"/>
</dbReference>
<reference evidence="4" key="1">
    <citation type="submission" date="2015-12" db="EMBL/GenBank/DDBJ databases">
        <title>Complete genome sequence of Lutibacter profundus strain LP1.</title>
        <authorList>
            <person name="Wissuwa J."/>
            <person name="Le Moine Bauer S."/>
            <person name="Stokke R."/>
            <person name="Dahle H."/>
            <person name="Steen I.H."/>
        </authorList>
    </citation>
    <scope>NUCLEOTIDE SEQUENCE [LARGE SCALE GENOMIC DNA]</scope>
    <source>
        <strain evidence="4">LP1</strain>
    </source>
</reference>
<organism evidence="3 4">
    <name type="scientific">Lutibacter profundi</name>
    <dbReference type="NCBI Taxonomy" id="1622118"/>
    <lineage>
        <taxon>Bacteria</taxon>
        <taxon>Pseudomonadati</taxon>
        <taxon>Bacteroidota</taxon>
        <taxon>Flavobacteriia</taxon>
        <taxon>Flavobacteriales</taxon>
        <taxon>Flavobacteriaceae</taxon>
        <taxon>Lutibacter</taxon>
    </lineage>
</organism>
<dbReference type="PATRIC" id="fig|1622118.3.peg.2197"/>
<feature type="domain" description="PKD/Chitinase" evidence="2">
    <location>
        <begin position="1988"/>
        <end position="2062"/>
    </location>
</feature>
<feature type="domain" description="PKD/Chitinase" evidence="2">
    <location>
        <begin position="2071"/>
        <end position="2145"/>
    </location>
</feature>
<dbReference type="NCBIfam" id="TIGR04131">
    <property type="entry name" value="Bac_Flav_CTERM"/>
    <property type="match status" value="1"/>
</dbReference>
<dbReference type="Proteomes" id="UP000059672">
    <property type="component" value="Chromosome"/>
</dbReference>
<evidence type="ECO:0000259" key="2">
    <source>
        <dbReference type="SMART" id="SM00089"/>
    </source>
</evidence>
<feature type="domain" description="PKD/Chitinase" evidence="2">
    <location>
        <begin position="494"/>
        <end position="568"/>
    </location>
</feature>
<feature type="signal peptide" evidence="1">
    <location>
        <begin position="1"/>
        <end position="21"/>
    </location>
</feature>
<feature type="domain" description="PKD/Chitinase" evidence="2">
    <location>
        <begin position="1407"/>
        <end position="1481"/>
    </location>
</feature>
<feature type="domain" description="PKD/Chitinase" evidence="2">
    <location>
        <begin position="1565"/>
        <end position="1647"/>
    </location>
</feature>
<feature type="domain" description="PKD/Chitinase" evidence="2">
    <location>
        <begin position="3109"/>
        <end position="3181"/>
    </location>
</feature>
<feature type="domain" description="PKD/Chitinase" evidence="2">
    <location>
        <begin position="1656"/>
        <end position="1730"/>
    </location>
</feature>
<dbReference type="InterPro" id="IPR013783">
    <property type="entry name" value="Ig-like_fold"/>
</dbReference>
<feature type="domain" description="PKD/Chitinase" evidence="2">
    <location>
        <begin position="901"/>
        <end position="983"/>
    </location>
</feature>
<feature type="domain" description="PKD/Chitinase" evidence="2">
    <location>
        <begin position="1822"/>
        <end position="1896"/>
    </location>
</feature>
<name>A0A0X8G800_9FLAO</name>
<dbReference type="InterPro" id="IPR022409">
    <property type="entry name" value="PKD/Chitinase_dom"/>
</dbReference>
<accession>A0A0X8G800</accession>
<feature type="domain" description="PKD/Chitinase" evidence="2">
    <location>
        <begin position="1490"/>
        <end position="1564"/>
    </location>
</feature>
<dbReference type="InterPro" id="IPR026341">
    <property type="entry name" value="T9SS_type_B"/>
</dbReference>
<sequence length="3371" mass="346850">MKKITFITALVIMFFSVVVVAQQKNTTKRIPEKGITINNKSIDIAGSTSSSSVSGSIAVAEDATYNSYSVQQLVDDLLISGCLSTSNVRFGYYKKSGSNWIWNNHSWSSTPGNRQLGYFNKASSTFSLDEGIIFSTGKISSAEGSNNTGSNSDQMVSNASDPDLAVITGETMRDAAVLEFNFVPDGNVVEFKFVFASEEYLEYVETQYNDAFGFFLSGPGISGSYTNNAVNLAELPNGDAVTVNNIHSAGTNVNGVSFPSKNDSYYVNNPSGSALMQYDGLTTELTATYTVVPGQTYKIKMAIADASDQQWDAGVFLKARSFASNTVVITNPATVCYPSTVDITDAAITAGSTPGLTYTYWEDEFATIPYTTPTQATNGTYYIKGTDSVSGCSDIKPVVVTVSSVAGSEVTASHVDVTCNGGSDGSFAATATGGVEPYSYSLDNTDFSNSTGTFTGLTAGTYTVYVKDSNGCEDSDPITVTITEPDAVEGSEVTASHVDVTCNGGSDGSFAATATGGVEPYSYSLDNTDFSNSTGTFTGLTAGTYTVYVKDSNGCEDSDPITVTITEPDAVEGSEVTASHVDVTCNGGSDGSFAATATGGVEPYSYSLDNTDFSNSTGTFTGLTAGTYTVYVKDSNGCEDSDPITVTITEPDAVEGSEVTASHVDVTCNGGSDGSFAATATGGVEPYSYSLDNTDFSNSTGTFTGLTAGTYTVYVKDSNGCEDSDPITVTITEPDAVEGSEVTASHVDVTCNGGSDGSFAATATGGVEPYSYSLDNTDFSNSTGTFTGLTAGTYTVYVKDSNGCEDSDPITVTITEPDAVEGSEVTASHVDVTCNGGSDGSFAATATGGVEPYSYSLDNTDFSNSTGTFTGLTAGTYTVYVKDSNGCEDSDPITVTITEPDAVVGSEVTASHVDVTCNGGSDGSFAATATGGVEPYSYSLDNTDFSNSTGTFTGLTAGTYTVYVKDSNGCEDSDPITVTITEPDAVEGSEVTASHVDVTCNGGSDGSFAATATGGVEPYSYSLDNTDFSNSTGTFTGLTAGTYTVYVKDSNGCEDSDPITVTITEPDAVEGSEVTASHVDVTCNGGSDGSFAATATGGVEPYSYSLDNTDFSNSTGTFTGLTAGTYTVYVKDSNGCEDSDPITVTITEPDAVEGSEVTASHVDVTCNGGSDGSFAATATGGVEPYSYSLDNTDFSNSTGTFTGLTAGTYTVYVKDSNGCEDSDPITVTITEPDAVEGSEVTASHVDVTCNGGSDGSFAATATGGVEPYSYSLDNTDFSNSTGTFTGLTAGTYTVYVKDSNGCEDSDPITVTITEPDAVEGSEVTASHVDVTCNGGSDGSFAATATGGVEPYSYSLDNTDFSNSTGTFTGLTAGTYTVYVKDSNGCEDSDPITVTITEPDAVEGSEVTASHVDVTCNGGSDGSFAATATGGVEPYSYSLDNTDFSNSTGTFTGLTAGTYTVYVKDSNGCEDSDPITVTITEPDAVEGSEVTASHVDVTCNGGSDGSFAATATGGVEPYSYSLDNTDFSNSTGTFTGLTAGTYTVYVKDSNGCEDSDPITVTITEPDAVVGSEVTASHVDVTCNGGSDGSFAATATGGVEPYSYSLDNTDFSNSTGTFTGLTAGTYTVYVKDSNGCEDSDPITVTITEPDAVEGSEVTASHVDVTCNGGSDGSFAATATGGVEPYSYSLDNTDFSNSTGTFTGLTAGTYTVYVKDSNGCEDSDPITVTITEPDAVEGSEVTASHVDVTCNGGSDGSFAATATGGVEPYSYSLDNTDFSNSTGTFTGLTAGTYTVYVKDSNGCEDSDPITVTITEPDAVEGSEVTASHVDVTCNGGSDGSFAATATGGVEPYSYSLDNTDFSNSTGTFTGLTAGTYTVYVKDSNGCEDSDPITVTITEPDAVEGSEVTASHVDVTCNGGSDGSFAATATGGVEPYSYSLDNTDFSNSTGTFTGLTAGTYTVYVKDSNGCEDSDPITVTITEPDAVEGSEVTASHVDVTCNGGSDGSFAATATGGVEPYSYSLDNTDFSNSTGTFTGLTAGTYTVYVKDSNGCEDSDPITVTITEPDAVEGSEVTASHVDVTCNGGSDGSFAATATGGVEPYSYSLDNTDFSNSTGTFTGLTAGTYTVYVKDSNGCEDSDPITVTITEPDAVEGSEVTASHVDVTCNGGSDGSFAATATGGVEPYSYSLDNTDFSNSTGTFTGLTAGTYTVYVKDSNGCEDSDPITVTITEPDAVEGSEVTASHVDVTCNGGSDGSFAATATGGVEPYSYSLDNTDFSNSTGTFTGLTAGTYTVYVKDSNGCEDSDPITVTITEPDAVEGSEVTASHVDVTCNGGSDGSFAATATGGVEPYSYSLDNTDFSNSTGTFTGLTAGTYTVYVKDSNGCEDSDPITVTITEPDAVEGSEVTASHVDVTCNGGSDGSFAATATGGVEPYSYSLDNTDFSNSTGTFTGLTAGTYTVYVKDSNGCEDSDPITVTITEPDAVEGSEVTASHVDVTCNGGSDGSFAATATGGVEPYSYSLDNTDFSNSTGTFTGLTAGTYTVYVKDSNGCEDSDPITVTITEPAQIIVDAGSNKMITCNEPTATLTGTASIESEEGLSYLWTTTGGIIDSGANTLTPIVSAPGIYTLTVMTNQECSVSDEVVVTEDNSTPDAIINAETTELTCSVTSIVLDASASIDGDNFYWSNGETTSSITVTEPGLYYVTVSKNSNGCGDLEIITITQNNSQPEAIITGNEMLTCDTTEVTLDASTSVTEGEASYLWSNGATTSTIVVVEPGVYEVTVTDGENGCSSTTTVEVIENTTNVEAIITGNEMLTCDTTEVTLDASTSVTQGEASYLWSNGATTSTIVVVEPGVYEVTVTDGENGCSSTTTVEVIENTTNVEAVITGNELLTCDTTEVTLDASTSVTQGEASYLWSNGATTSTIVVVEPGVYEVTVTDGENGCSLTTTVEVIENTTNVEAVITGNELLTCDITEVTLDASTSVTQGEASYLWNTGATTSTIVVVESGVYEVTVTDGENGCSSTTTVEVIENTTNVEAIITGNEMLTCDTTEVTLDASTSVTQGEASYLWSNGATTSTIVVVELGVYEVTVTDGENGCSSTTTVEVIENTTSVEAVITGNEELTCSNTEVTLDASTSVTQGEASYLWSNGETTATISVTEPGSYSVTVSDTSSGCSGSTTVEVLQDITPQEITGDSIDLCIEDEAYDLTNLLGDNFESGGTWVDVNNSGGLSGDFFDPSIVNLESFQFIYTEPGDCGRIITVVVNVNDDCVVLACSTEELTISKVITPNNDGINDTFDLLGLEDCGFTFNVQVFNRWGKMVYQSNNYQNTWRGYPNVSGLTIGSNTILPTGTYYYIVNVLSSGFKPITGYIYLGTH</sequence>
<keyword evidence="1" id="KW-0732">Signal</keyword>
<dbReference type="NCBIfam" id="NF038133">
    <property type="entry name" value="choice_anch_L"/>
    <property type="match status" value="1"/>
</dbReference>
<feature type="domain" description="PKD/Chitinase" evidence="2">
    <location>
        <begin position="2403"/>
        <end position="2477"/>
    </location>
</feature>
<gene>
    <name evidence="3" type="ORF">Lupro_10675</name>
</gene>
<feature type="domain" description="PKD/Chitinase" evidence="2">
    <location>
        <begin position="992"/>
        <end position="1066"/>
    </location>
</feature>
<dbReference type="SMART" id="SM00710">
    <property type="entry name" value="PbH1"/>
    <property type="match status" value="28"/>
</dbReference>
<evidence type="ECO:0000313" key="4">
    <source>
        <dbReference type="Proteomes" id="UP000059672"/>
    </source>
</evidence>
<keyword evidence="4" id="KW-1185">Reference proteome</keyword>
<reference evidence="3 4" key="2">
    <citation type="journal article" date="2016" name="Int. J. Syst. Evol. Microbiol.">
        <title>Lutibacter profundi sp. nov., isolated from a deep-sea hydrothermal system on the Arctic Mid-Ocean Ridge and emended description of the genus Lutibacter.</title>
        <authorList>
            <person name="Le Moine Bauer S."/>
            <person name="Roalkvam I."/>
            <person name="Steen I.H."/>
            <person name="Dahle H."/>
        </authorList>
    </citation>
    <scope>NUCLEOTIDE SEQUENCE [LARGE SCALE GENOMIC DNA]</scope>
    <source>
        <strain evidence="3 4">LP1</strain>
    </source>
</reference>
<dbReference type="Pfam" id="PF13573">
    <property type="entry name" value="SprB"/>
    <property type="match status" value="26"/>
</dbReference>
<proteinExistence type="predicted"/>
<dbReference type="RefSeq" id="WP_068209967.1">
    <property type="nucleotide sequence ID" value="NZ_CP013355.1"/>
</dbReference>
<feature type="domain" description="PKD/Chitinase" evidence="2">
    <location>
        <begin position="2237"/>
        <end position="2311"/>
    </location>
</feature>